<dbReference type="PANTHER" id="PTHR48050">
    <property type="entry name" value="STEROL 3-BETA-GLUCOSYLTRANSFERASE"/>
    <property type="match status" value="1"/>
</dbReference>
<name>A0A1E5PFB2_9ACTN</name>
<dbReference type="InterPro" id="IPR002213">
    <property type="entry name" value="UDP_glucos_trans"/>
</dbReference>
<dbReference type="CDD" id="cd03784">
    <property type="entry name" value="GT1_Gtf-like"/>
    <property type="match status" value="1"/>
</dbReference>
<reference evidence="3 4" key="1">
    <citation type="submission" date="2016-08" db="EMBL/GenBank/DDBJ databases">
        <title>Complete genome sequence of Streptomyces agglomeratus strain 6-3-2, a novel anti-MRSA actinomycete isolated from Wuli of Tebit, China.</title>
        <authorList>
            <person name="Chen X."/>
        </authorList>
    </citation>
    <scope>NUCLEOTIDE SEQUENCE [LARGE SCALE GENOMIC DNA]</scope>
    <source>
        <strain evidence="3 4">6-3-2</strain>
    </source>
</reference>
<dbReference type="AlphaFoldDB" id="A0A1E5PFB2"/>
<dbReference type="Gene3D" id="3.40.50.2000">
    <property type="entry name" value="Glycogen Phosphorylase B"/>
    <property type="match status" value="2"/>
</dbReference>
<organism evidence="3 4">
    <name type="scientific">Streptomyces agglomeratus</name>
    <dbReference type="NCBI Taxonomy" id="285458"/>
    <lineage>
        <taxon>Bacteria</taxon>
        <taxon>Bacillati</taxon>
        <taxon>Actinomycetota</taxon>
        <taxon>Actinomycetes</taxon>
        <taxon>Kitasatosporales</taxon>
        <taxon>Streptomycetaceae</taxon>
        <taxon>Streptomyces</taxon>
    </lineage>
</organism>
<dbReference type="GO" id="GO:0016758">
    <property type="term" value="F:hexosyltransferase activity"/>
    <property type="evidence" value="ECO:0007669"/>
    <property type="project" value="UniProtKB-ARBA"/>
</dbReference>
<keyword evidence="4" id="KW-1185">Reference proteome</keyword>
<dbReference type="EMBL" id="MEHJ01000001">
    <property type="protein sequence ID" value="OEJ28238.1"/>
    <property type="molecule type" value="Genomic_DNA"/>
</dbReference>
<dbReference type="RefSeq" id="WP_069930087.1">
    <property type="nucleotide sequence ID" value="NZ_MEHN01000001.1"/>
</dbReference>
<dbReference type="Proteomes" id="UP000095759">
    <property type="component" value="Unassembled WGS sequence"/>
</dbReference>
<dbReference type="PANTHER" id="PTHR48050:SF13">
    <property type="entry name" value="STEROL 3-BETA-GLUCOSYLTRANSFERASE UGT80A2"/>
    <property type="match status" value="1"/>
</dbReference>
<accession>A0A1E5PFB2</accession>
<feature type="domain" description="Erythromycin biosynthesis protein CIII-like C-terminal" evidence="2">
    <location>
        <begin position="260"/>
        <end position="394"/>
    </location>
</feature>
<evidence type="ECO:0000313" key="4">
    <source>
        <dbReference type="Proteomes" id="UP000095759"/>
    </source>
</evidence>
<evidence type="ECO:0000313" key="3">
    <source>
        <dbReference type="EMBL" id="OEJ28238.1"/>
    </source>
</evidence>
<protein>
    <recommendedName>
        <fullName evidence="2">Erythromycin biosynthesis protein CIII-like C-terminal domain-containing protein</fullName>
    </recommendedName>
</protein>
<gene>
    <name evidence="3" type="ORF">AS594_30865</name>
</gene>
<dbReference type="SUPFAM" id="SSF53756">
    <property type="entry name" value="UDP-Glycosyltransferase/glycogen phosphorylase"/>
    <property type="match status" value="1"/>
</dbReference>
<dbReference type="InterPro" id="IPR050426">
    <property type="entry name" value="Glycosyltransferase_28"/>
</dbReference>
<evidence type="ECO:0000256" key="1">
    <source>
        <dbReference type="ARBA" id="ARBA00022679"/>
    </source>
</evidence>
<dbReference type="Pfam" id="PF06722">
    <property type="entry name" value="EryCIII-like_C"/>
    <property type="match status" value="1"/>
</dbReference>
<evidence type="ECO:0000259" key="2">
    <source>
        <dbReference type="Pfam" id="PF06722"/>
    </source>
</evidence>
<proteinExistence type="predicted"/>
<dbReference type="STRING" id="285458.BGM19_05875"/>
<dbReference type="InterPro" id="IPR010610">
    <property type="entry name" value="EryCIII-like_C"/>
</dbReference>
<sequence>MRVLCTSILSPSQTREAIRFARLLSGAGHEVHIATEEHLLGFFLDQGVPATPCLPSLFGDAMTAGEETRDAVGHLRSGAASPDTAALALAGPHLLSQFTALDALAHEFKPDLLLRDAMDVSACLVAEKLAIPQVAMASGAKGFTDPAALLPYLNQWRSTTGLPLQDDPLSLTAHGHLDYLPPSWTFAPHLPPAHAYRQPAFHDPRAKLPSWILGLPTDRPLVYAGIGCALPLFLPAPDGHRPLAGQPDPATVLRSMTEGLSRLDCTAVVSTSGVSVAGLDPAPHVHVVDHVPQPLLLEAVDLFLTHGGYTSVREAISTATPMAVLPRTADQPMNARRVTELGIGGEVTDPTPAGIASTCRRLLDDGSVLRRVKQARLACLALPTVETAVGDLESLVNHHTAPQ</sequence>
<comment type="caution">
    <text evidence="3">The sequence shown here is derived from an EMBL/GenBank/DDBJ whole genome shotgun (WGS) entry which is preliminary data.</text>
</comment>
<dbReference type="GO" id="GO:0017000">
    <property type="term" value="P:antibiotic biosynthetic process"/>
    <property type="evidence" value="ECO:0007669"/>
    <property type="project" value="UniProtKB-ARBA"/>
</dbReference>
<keyword evidence="1" id="KW-0808">Transferase</keyword>
<dbReference type="GO" id="GO:0008194">
    <property type="term" value="F:UDP-glycosyltransferase activity"/>
    <property type="evidence" value="ECO:0007669"/>
    <property type="project" value="InterPro"/>
</dbReference>